<dbReference type="SFLD" id="SFLDG01140">
    <property type="entry name" value="C2.B:_Phosphomannomutase_and_P"/>
    <property type="match status" value="1"/>
</dbReference>
<dbReference type="SFLD" id="SFLDG01144">
    <property type="entry name" value="C2.B.4:_PGP_Like"/>
    <property type="match status" value="1"/>
</dbReference>
<dbReference type="InterPro" id="IPR000150">
    <property type="entry name" value="Cof"/>
</dbReference>
<dbReference type="GO" id="GO:0050308">
    <property type="term" value="F:sugar-phosphatase activity"/>
    <property type="evidence" value="ECO:0007669"/>
    <property type="project" value="UniProtKB-EC"/>
</dbReference>
<proteinExistence type="predicted"/>
<dbReference type="Proteomes" id="UP001169242">
    <property type="component" value="Unassembled WGS sequence"/>
</dbReference>
<organism evidence="1 2">
    <name type="scientific">Holtiella tumoricola</name>
    <dbReference type="NCBI Taxonomy" id="3018743"/>
    <lineage>
        <taxon>Bacteria</taxon>
        <taxon>Bacillati</taxon>
        <taxon>Bacillota</taxon>
        <taxon>Clostridia</taxon>
        <taxon>Lachnospirales</taxon>
        <taxon>Cellulosilyticaceae</taxon>
        <taxon>Holtiella</taxon>
    </lineage>
</organism>
<keyword evidence="1" id="KW-0378">Hydrolase</keyword>
<dbReference type="GO" id="GO:0005829">
    <property type="term" value="C:cytosol"/>
    <property type="evidence" value="ECO:0007669"/>
    <property type="project" value="TreeGrafter"/>
</dbReference>
<reference evidence="1" key="1">
    <citation type="journal article" date="2023" name="Int. J. Syst. Evol. Microbiol.">
        <title>&lt;i&gt;Holtiella tumoricola&lt;/i&gt; gen. nov. sp. nov., isolated from a human clinical sample.</title>
        <authorList>
            <person name="Allen-Vercoe E."/>
            <person name="Daigneault M.C."/>
            <person name="Vancuren S.J."/>
            <person name="Cochrane K."/>
            <person name="O'Neal L.L."/>
            <person name="Sankaranarayanan K."/>
            <person name="Lawson P.A."/>
        </authorList>
    </citation>
    <scope>NUCLEOTIDE SEQUENCE</scope>
    <source>
        <strain evidence="1">CC70A</strain>
    </source>
</reference>
<dbReference type="Gene3D" id="3.40.50.1000">
    <property type="entry name" value="HAD superfamily/HAD-like"/>
    <property type="match status" value="1"/>
</dbReference>
<dbReference type="PANTHER" id="PTHR10000">
    <property type="entry name" value="PHOSPHOSERINE PHOSPHATASE"/>
    <property type="match status" value="1"/>
</dbReference>
<evidence type="ECO:0000313" key="2">
    <source>
        <dbReference type="Proteomes" id="UP001169242"/>
    </source>
</evidence>
<evidence type="ECO:0000313" key="1">
    <source>
        <dbReference type="EMBL" id="MDA3730916.1"/>
    </source>
</evidence>
<dbReference type="SFLD" id="SFLDS00003">
    <property type="entry name" value="Haloacid_Dehalogenase"/>
    <property type="match status" value="1"/>
</dbReference>
<name>A0AA42DLD3_9FIRM</name>
<accession>A0AA42DLD3</accession>
<dbReference type="GO" id="GO:0000287">
    <property type="term" value="F:magnesium ion binding"/>
    <property type="evidence" value="ECO:0007669"/>
    <property type="project" value="TreeGrafter"/>
</dbReference>
<dbReference type="EMBL" id="JAQIFT010000017">
    <property type="protein sequence ID" value="MDA3730916.1"/>
    <property type="molecule type" value="Genomic_DNA"/>
</dbReference>
<dbReference type="NCBIfam" id="TIGR01484">
    <property type="entry name" value="HAD-SF-IIB"/>
    <property type="match status" value="1"/>
</dbReference>
<dbReference type="NCBIfam" id="NF007806">
    <property type="entry name" value="PRK10513.1"/>
    <property type="match status" value="1"/>
</dbReference>
<dbReference type="RefSeq" id="WP_053982825.1">
    <property type="nucleotide sequence ID" value="NZ_JAQIFT010000017.1"/>
</dbReference>
<dbReference type="PROSITE" id="PS01229">
    <property type="entry name" value="COF_2"/>
    <property type="match status" value="1"/>
</dbReference>
<dbReference type="InterPro" id="IPR006379">
    <property type="entry name" value="HAD-SF_hydro_IIB"/>
</dbReference>
<comment type="caution">
    <text evidence="1">The sequence shown here is derived from an EMBL/GenBank/DDBJ whole genome shotgun (WGS) entry which is preliminary data.</text>
</comment>
<sequence>MYKLIALDMDGTLLREDKTISQNTKEAIKKAKEKGVKIVLASGRPIEGIERYLEELELLDQDDYVVSFNGAIVQNTNTKEVVSRITLTGQDLEYLYQLSQELGVNIHAFSKDGCITPRMSAYTILEGEINGIAVHEVDFNEVPKNEELIKIMMIDEPEILQKAIEKLPKEVYDKYTVVRSAPFFLEFLDKRVNKGAGVEALAKCLNIKQEEVICMGDAGNDEHMIRYAGLGVAMENAFEEVKAIADFVTKSNDEDGVAYVIEKFILEV</sequence>
<dbReference type="InterPro" id="IPR036412">
    <property type="entry name" value="HAD-like_sf"/>
</dbReference>
<dbReference type="SUPFAM" id="SSF56784">
    <property type="entry name" value="HAD-like"/>
    <property type="match status" value="1"/>
</dbReference>
<dbReference type="Gene3D" id="3.30.1240.10">
    <property type="match status" value="1"/>
</dbReference>
<dbReference type="Pfam" id="PF08282">
    <property type="entry name" value="Hydrolase_3"/>
    <property type="match status" value="1"/>
</dbReference>
<dbReference type="PANTHER" id="PTHR10000:SF8">
    <property type="entry name" value="HAD SUPERFAMILY HYDROLASE-LIKE, TYPE 3"/>
    <property type="match status" value="1"/>
</dbReference>
<dbReference type="NCBIfam" id="TIGR00099">
    <property type="entry name" value="Cof-subfamily"/>
    <property type="match status" value="1"/>
</dbReference>
<dbReference type="EC" id="3.1.3.23" evidence="1"/>
<dbReference type="InterPro" id="IPR023214">
    <property type="entry name" value="HAD_sf"/>
</dbReference>
<protein>
    <submittedName>
        <fullName evidence="1">Sugar-phosphatase</fullName>
        <ecNumber evidence="1">3.1.3.23</ecNumber>
    </submittedName>
</protein>
<dbReference type="CDD" id="cd07516">
    <property type="entry name" value="HAD_Pase"/>
    <property type="match status" value="1"/>
</dbReference>
<gene>
    <name evidence="1" type="primary">yidA</name>
    <name evidence="1" type="ORF">PBV87_05300</name>
</gene>
<dbReference type="AlphaFoldDB" id="A0AA42DLD3"/>
<keyword evidence="2" id="KW-1185">Reference proteome</keyword>